<feature type="domain" description="Peptidoglycan binding-like" evidence="3">
    <location>
        <begin position="294"/>
        <end position="345"/>
    </location>
</feature>
<evidence type="ECO:0000313" key="5">
    <source>
        <dbReference type="Proteomes" id="UP001195941"/>
    </source>
</evidence>
<evidence type="ECO:0000259" key="3">
    <source>
        <dbReference type="Pfam" id="PF01471"/>
    </source>
</evidence>
<organism evidence="4 5">
    <name type="scientific">Thalassovita aquimarina</name>
    <dbReference type="NCBI Taxonomy" id="2785917"/>
    <lineage>
        <taxon>Bacteria</taxon>
        <taxon>Pseudomonadati</taxon>
        <taxon>Pseudomonadota</taxon>
        <taxon>Alphaproteobacteria</taxon>
        <taxon>Rhodobacterales</taxon>
        <taxon>Roseobacteraceae</taxon>
        <taxon>Thalassovita</taxon>
    </lineage>
</organism>
<evidence type="ECO:0000256" key="1">
    <source>
        <dbReference type="SAM" id="Coils"/>
    </source>
</evidence>
<dbReference type="SUPFAM" id="SSF52129">
    <property type="entry name" value="Caspase-like"/>
    <property type="match status" value="1"/>
</dbReference>
<keyword evidence="2" id="KW-0732">Signal</keyword>
<gene>
    <name evidence="4" type="ORF">IT775_14540</name>
</gene>
<dbReference type="InterPro" id="IPR036366">
    <property type="entry name" value="PGBDSf"/>
</dbReference>
<comment type="caution">
    <text evidence="4">The sequence shown here is derived from an EMBL/GenBank/DDBJ whole genome shotgun (WGS) entry which is preliminary data.</text>
</comment>
<dbReference type="EMBL" id="JADMKU010000014">
    <property type="protein sequence ID" value="MBR9652334.1"/>
    <property type="molecule type" value="Genomic_DNA"/>
</dbReference>
<keyword evidence="1" id="KW-0175">Coiled coil</keyword>
<reference evidence="4 5" key="1">
    <citation type="journal article" date="2021" name="Arch. Microbiol.">
        <title>Thalassobius aquimarinus sp. nov., isolated from the Sea of Japan seashore.</title>
        <authorList>
            <person name="Kurilenko V.V."/>
            <person name="Romanenko L.A."/>
            <person name="Chernysheva N.Y."/>
            <person name="Velansky P.V."/>
            <person name="Tekutyeva L.A."/>
            <person name="Isaeva M.P."/>
            <person name="Mikhailov V.V."/>
        </authorList>
    </citation>
    <scope>NUCLEOTIDE SEQUENCE [LARGE SCALE GENOMIC DNA]</scope>
    <source>
        <strain evidence="4 5">KMM 8518</strain>
    </source>
</reference>
<dbReference type="SUPFAM" id="SSF47090">
    <property type="entry name" value="PGBD-like"/>
    <property type="match status" value="2"/>
</dbReference>
<name>A0ABS5HTW4_9RHOB</name>
<proteinExistence type="predicted"/>
<dbReference type="InterPro" id="IPR036365">
    <property type="entry name" value="PGBD-like_sf"/>
</dbReference>
<dbReference type="InterPro" id="IPR029030">
    <property type="entry name" value="Caspase-like_dom_sf"/>
</dbReference>
<dbReference type="Gene3D" id="3.40.50.1460">
    <property type="match status" value="1"/>
</dbReference>
<protein>
    <submittedName>
        <fullName evidence="4">Peptidoglycan-binding protein</fullName>
    </submittedName>
</protein>
<dbReference type="Pfam" id="PF01471">
    <property type="entry name" value="PG_binding_1"/>
    <property type="match status" value="2"/>
</dbReference>
<dbReference type="InterPro" id="IPR002477">
    <property type="entry name" value="Peptidoglycan-bd-like"/>
</dbReference>
<feature type="domain" description="Peptidoglycan binding-like" evidence="3">
    <location>
        <begin position="476"/>
        <end position="525"/>
    </location>
</feature>
<dbReference type="RefSeq" id="WP_212701852.1">
    <property type="nucleotide sequence ID" value="NZ_JADMKU010000014.1"/>
</dbReference>
<keyword evidence="5" id="KW-1185">Reference proteome</keyword>
<dbReference type="Proteomes" id="UP001195941">
    <property type="component" value="Unassembled WGS sequence"/>
</dbReference>
<evidence type="ECO:0000256" key="2">
    <source>
        <dbReference type="SAM" id="SignalP"/>
    </source>
</evidence>
<feature type="coiled-coil region" evidence="1">
    <location>
        <begin position="437"/>
        <end position="465"/>
    </location>
</feature>
<evidence type="ECO:0000313" key="4">
    <source>
        <dbReference type="EMBL" id="MBR9652334.1"/>
    </source>
</evidence>
<feature type="chain" id="PRO_5045245999" evidence="2">
    <location>
        <begin position="24"/>
        <end position="532"/>
    </location>
</feature>
<sequence>MRISSVFTGLVAAMLLWTHDARAADYALILTNRSYDNAPAEPRAASFDTWSSILREAGFEVFGGQDWKATTMTRAAESFRSALAKGDADRIVVIASGRIVASSTDSWLLGRDYRDLSDMTVGRYGVSLGGLAQILGGHPGHGVLVVAPSWSSREAPGPGLRVGARRLPLAQGVALLEGPADKLQPLLGNAVMAAPQPLGRIARNLPKGVTMRGYLPDDLPLGLGDGDVDPVNESDAAYWSAVRDLGTVAAYRSYLDRFPNGLFAGEARRLIAEAEDEPRLRAEAEEKALGLSWDDRRNLQRDLTLLGFDTGGVDGVFGANSRSAIRRYQKSRNYTQTGYLTAQQVGQIRREASQRREELERQDRAYWQRSGALGTEAGYRDYLNRYPNGIYAETARDRLAEIERSRGEPAAWDRARRADTIAAYRNYLDTYPFGAHARDARDRIAELERDRVDREQIERDKAEERTVAANPISRLLVEQSLKRVGLNPGKIDGNFDKQTRKALRQFQRANELPATGYVSQRTMVLLTTGILR</sequence>
<dbReference type="Gene3D" id="1.10.101.10">
    <property type="entry name" value="PGBD-like superfamily/PGBD"/>
    <property type="match status" value="2"/>
</dbReference>
<accession>A0ABS5HTW4</accession>
<feature type="signal peptide" evidence="2">
    <location>
        <begin position="1"/>
        <end position="23"/>
    </location>
</feature>